<name>A0ABW3YMY3_9ACTN</name>
<feature type="compositionally biased region" description="Low complexity" evidence="1">
    <location>
        <begin position="357"/>
        <end position="388"/>
    </location>
</feature>
<evidence type="ECO:0000313" key="2">
    <source>
        <dbReference type="EMBL" id="MFD1325951.1"/>
    </source>
</evidence>
<feature type="compositionally biased region" description="Polar residues" evidence="1">
    <location>
        <begin position="658"/>
        <end position="672"/>
    </location>
</feature>
<feature type="region of interest" description="Disordered" evidence="1">
    <location>
        <begin position="2184"/>
        <end position="2231"/>
    </location>
</feature>
<evidence type="ECO:0000256" key="1">
    <source>
        <dbReference type="SAM" id="MobiDB-lite"/>
    </source>
</evidence>
<feature type="compositionally biased region" description="Polar residues" evidence="1">
    <location>
        <begin position="2204"/>
        <end position="2228"/>
    </location>
</feature>
<gene>
    <name evidence="2" type="ORF">ACFQ4H_33220</name>
</gene>
<organism evidence="2 3">
    <name type="scientific">Micromonospora sonneratiae</name>
    <dbReference type="NCBI Taxonomy" id="1184706"/>
    <lineage>
        <taxon>Bacteria</taxon>
        <taxon>Bacillati</taxon>
        <taxon>Actinomycetota</taxon>
        <taxon>Actinomycetes</taxon>
        <taxon>Micromonosporales</taxon>
        <taxon>Micromonosporaceae</taxon>
        <taxon>Micromonospora</taxon>
    </lineage>
</organism>
<feature type="region of interest" description="Disordered" evidence="1">
    <location>
        <begin position="47"/>
        <end position="136"/>
    </location>
</feature>
<feature type="region of interest" description="Disordered" evidence="1">
    <location>
        <begin position="3959"/>
        <end position="3982"/>
    </location>
</feature>
<feature type="compositionally biased region" description="Polar residues" evidence="1">
    <location>
        <begin position="3645"/>
        <end position="3659"/>
    </location>
</feature>
<dbReference type="Proteomes" id="UP001597260">
    <property type="component" value="Unassembled WGS sequence"/>
</dbReference>
<evidence type="ECO:0000313" key="3">
    <source>
        <dbReference type="Proteomes" id="UP001597260"/>
    </source>
</evidence>
<accession>A0ABW3YMY3</accession>
<comment type="caution">
    <text evidence="2">The sequence shown here is derived from an EMBL/GenBank/DDBJ whole genome shotgun (WGS) entry which is preliminary data.</text>
</comment>
<proteinExistence type="predicted"/>
<feature type="region of interest" description="Disordered" evidence="1">
    <location>
        <begin position="3625"/>
        <end position="3659"/>
    </location>
</feature>
<reference evidence="3" key="1">
    <citation type="journal article" date="2019" name="Int. J. Syst. Evol. Microbiol.">
        <title>The Global Catalogue of Microorganisms (GCM) 10K type strain sequencing project: providing services to taxonomists for standard genome sequencing and annotation.</title>
        <authorList>
            <consortium name="The Broad Institute Genomics Platform"/>
            <consortium name="The Broad Institute Genome Sequencing Center for Infectious Disease"/>
            <person name="Wu L."/>
            <person name="Ma J."/>
        </authorList>
    </citation>
    <scope>NUCLEOTIDE SEQUENCE [LARGE SCALE GENOMIC DNA]</scope>
    <source>
        <strain evidence="3">JCM 31037</strain>
    </source>
</reference>
<sequence length="4404" mass="471555">MIEHPSKVLGRGVKLPLFFRFFDFDFGELLWDTFAKIPDLVASLRGQDGALDDSKDSLKGSSDGSWKFDDDGAGEGLPQYVEKSEDDPATSPPKYSSSDSVSEGPGGSSSNSSSNSDSSSSSRLGGSSSNSGVGSGLGGVGRVDGFGGGEAWQQLASGEGLWGSGDGAVQARQDLFDELRVEELGGFNEVLAGGSLGADVVAPEGVIPSAKVEAEWSAQAGRFFDEVFGPLKTGDVSQVDVVGMQQRWSEFVRDVRQVAELGGVSPWAGLLFTHVVTGRDVDEVVDGWLAQRPGMVVSEADRLALRDTVVAQARAGLLARLVAGSGPVSLDRVVDAMPVRNSDRFRERIHEKLAELATSSTTTDETTTTTTDETTTTTAEETITDTSADTGKAVNVNVVSSPVLVDVSDTVELSELDAATSSKKAATATTPRLLQAQAVQVGSTSIVPVSSQPVSSISSGSSSQAFATDARSSVVDVVGLPIPAGWYLPGPGDSAQMRANAEALPRYRSNSGATEWMTVVAHGDPATGGIRVNDRVLDADGFAAWVKAQPGWNQRPLVLTICGAAVPGPNGTDSFAAQVRDELGVEVIAANGDVWTALNGMAYTGMAVDANGYPVMDFTGTHTWQYFPATAQTKPAPLHADLTTAMEQLRTTGTTTGHQTPKSTNPFDRPNPQTWTRWAGGEGGHPAGLRLELMARADGQVIAEFAPGGHAVTLLVEGPEGRPSPVVRSEDLSPLEDALVVVVDESVVAGASHVASAVALEESLRRLMQGLPELPAVMVVALRSAGIDYLAALQNLADDYPNTWIVAPTDEISVSDGQIVTGTDQAPMTWLEFRGGYPPESQIRGRFTQTDVSDLHEAATQDISARIVEMAQRIAALEGTLGKTPLDEFVRADIRWARDYLELAESASGPVGRLHWLHRTDAAFARAEARAAQIRPLPPQVAAASIPATLAEKDKSEVRREADGNPDSVSVNYDETIYHQITSGNDSYSEGQVVYAWTSSSKTNTVGVFLSAGSPELTTEFRDQVETTVAPDGVAVLMVRPGLGSRMLTAQELAETLEWLVRPDRTDPLTNPVEQQSPRVVVLAMDQSGFMMADALAEMSQLYPDTVFVAPEGSWSVTNDGLPYAGSEGQPEYWHVFHAGQELSYAMHGQLEPEQLTKLPDRLALQLTDDQIGTVKSEAVALSTSSLEDQVAQTPDSSQSSLWERLVRPVRDILPPLSFNGLGGFRYLYLEPLPGHSELTSIRARLNDSSIRAIPTYGHRQEAGDRIEVKISNRLIGSVVGLGASLWGGTVDFADAASAPWNLTVRPDAEYVLEVALPHPSATMDETGLTWAYGGTFHPSLRRLKEAWPVGQSKYFPVFVHSTKDVVGHDYRHGRVDTAGLIAARLRSNRKLWSGKQIVLVADSLYSATNVLARRLADLLQLKVLGAVGSVGVIGNDLIVSGAPAVFESANKLTISPVLARGRGWQYFEPSNDDFFGVERNVSSFGPELHGRDDQAFVVSSHGNQIQLLPTIDNREARRTSVSHHREPGRRFPATVQAQEFLSASIAVPGRRMILGNPVSVDNLSLVLAGVRSESIPGLYAIEVHGGTLGVGVTLGRVLQGSRQFDAATVADAIAVDPYWIGDDGGVRPELLLLICNPYSQLAGAVPFLPVAQLIADALVHRTGKAVTLLAAGGNVYHNMTADTWYVAVETSTSPSTGKVTMDPKHSAARFYRVYGRRVGDRLRMPEPVQKRFPQESKPKSKPWSETGTYHPVPAALEFPVSAGWQISDADVMATELVGPGRQYESDISRLAGLLSSYESSDRFHEQMSRAVYRYLRQYDQIAALTLYDVSKPGAKGLTTRTDFAAFEASLWRGLVRTAVAAVDALPRQQPQSPGTGWGYVTVSVARGANVYRQVRRWLAAPGPGPVRTVGWAQPGPNEVLVAISPELVRDVSALAPEGSTQPVGLANLLGADVVVRQVDQGDGTPPYFKVVPDIERAAASGYTLWLGSRGEQGSAAERAAVEVVPRAANMLTVASHFDSSGQRIQVGERFLTAGEFAAYLRTEYGWPESGGPDVLLVGCGAGRRPGSGQGSFAEQLRVELGVGVLASPAEVASMVDGRVLAVAPMVSAAGQIQVVPFVSAAPAVWQWYSSDGGEPVALESELAPSLQRLERIRGIEGVTTPPVAKPLTPVTWIREPSGSAALLPRNVPLTGRSLPTPPAPEYDQNSSTADQATSTSVDESEGPSTELSDPAWAAVVGASPEEVAKVREAVVAVPELLNNPADLFEITDWSKPLVVATKTLLAHFALSVESAGELLEELSTVPQTFLHTTRAFEIKLASGSLLGSESTRTVWVELVPRPTDNDVVQKELGHRLSHFQRAQESTSVSKAGKQPGSMMVSLPMEFAGIPLNVGGGVLSASQGHTASSATVVTDNYMLFGEDDSYLIESTIDIRMTVGRADELVPPEDGESTRTESAIKRFFRLTAGLGLMTPSREPEQTLDAAAAALLRPNLYPIQVVDDGEFAGNVLKLLGKQRVAEVGSTGRQEVRKVWSGPNLWRHLKGDQAPQIVLGPHRLGLPGYMAGVYASFRLVSIEQVGLVGKESWLRYQPTSAHDSGIDATTTTGSRFAALSGANFGLLSFLTGPTLQLGGSSTVTATMSALSRVTQETNRVAMGLYRTTYEVTLHRASYRSPLRFMTRKSPGAKPSTFQVKVVERAPINLVRAATARLGSPESPLSLPTPAVVEPVVTAVEPVVTAVEPVVTEIKAAVPETGQSNAIVGTPSIVRPDEMLIELLRDSADRTGGNRHLPRYMWQNGRLRPGQMVAHGLEFLTETIAKRIQQILALPDNRDNSEFLPVWDTSYMKKKIMRNVVQALENAGSLTAQTGTTRLAADLLTLTSDTLVVYLPHLGAASRHGLVLLLTAERVNAETGPEYLGSRSEPSTGNDENALRRTPMRFLRAIAKTHQHRSARSRTYGVSAHLTVGGNLPVVGRLRYTRRRAVGSVNMANETYLDGGDKRTDIFADRLRFKMELFALKEPTDWFRNTGNLIMDTAPQAAKLSTAVTLADSGRVVDLGQFEQSLAFTVSRDRTFDDSTEGTKSVNAIALEKLDAVAVDIDAELLADLRLTTEESQVTHWDHVYFLDGAEALRSAIVSALEEAREAMIKADPWRRFVASRGTKPGVGVPGSFGHLQLLQQINADRLAALLPSMSRQVIMLHNLGEVLGDESIVAGVFLRALVTEAKPGLEGIVQHDIEHGTSGSQGILSSHSRSINGDLFVGARAGGTTAPWLTMQGQGGLRQGTERQRGRQAIVTGEVERNETFSGERGVQLTVNATVQFIVHVVLIEQRDVGKDLVTRASRQVSGARLFGLMTSDLARRMSILDPTMPPTATEPTLVVPRMFNAKANLPLALPPTLVRPAANLGTGRPLNPPTLGNEVLKWLSKQSIPAQALGSATPLLRDNAANLVNIDTVLGHTTAEFLAAHWGELIDGGVSLMLEYPGVAGRQLVQLVIEVIAVDGLGEATEPQLTAVVPAPKTLEMNVTAVATKSRSESGTSRFDLSGTLQALGQGNDVVGGGEHTDRLGHASTVAATDSTSSRNYMVVDSGGAWARLAQTVTFRVTAYHQGKQLGAPLQETRDLNFDRVANHLLTTPSGQTPVELPAVPTLRPPSRTTSSNEELQTWQGESPVKLPVKYQPTDFRGAALVQAAVARTLGAASGDVDPFRLGGMLAHQIMAAFSQTTMWGSTRMRFARPYVVDLIEPSALGTRAKVTIYSRVVKSRLAVIAPPHLRDLRDGRVESSTKSTSVARIGFPVSAATLTGGDAATVSSDATQENQQVAGGTWGTMKIANVANNEGGVAVTGYGDTRGGAGESANSSVTTDVGVVNKLQPSAMVEWTEEIVVVAEVHHGVGKSTAESVLTIPDSTPVWMDLLDLAQHLTFAENEAAMALLARANAQAMTVTTRFQEWQAIDAELERNRVQDEIDRLRKRGDSQASSSRARKAPNWDELDSPKLASLSQQWRQAQQAWHQAKLALDATTRELAALIALVTQQVDQNREADLAVTSTVEAAVVDGQSEVNDQVEVEVEVEVNDQIEVEVEVEVNDQIEVEVEVEVNDQAEVEVDVNDQVEVEVEPNASVLPVEGQNDEEVDVKSETGVVGDVVQTETRAPVVDDDAVDALDAVVVEAGDTVIVEAGDTVIPPSLAEQARHGNAMLWQDGWEAGAPTERDGTQPGRRELAARAVPRAEGMLTVIAEFDSESQRIHIGGQLMSAREFAAHLRTAHGWPEAGGPDIVLVASDAGRSPRSTFWASGPSFARQLSAELGVGVLAPRGTVLTTRERTISGNPERSGGANGAAHFDIYSDASSGWKWYSPRGDVRRELGVELGEALGNVGKRVVPVRPPSEMRNFVWTYGGLRGGRSRPQQQDRVTSST</sequence>
<keyword evidence="3" id="KW-1185">Reference proteome</keyword>
<protein>
    <submittedName>
        <fullName evidence="2">Uncharacterized protein</fullName>
    </submittedName>
</protein>
<dbReference type="EMBL" id="JBHTMP010000106">
    <property type="protein sequence ID" value="MFD1325951.1"/>
    <property type="molecule type" value="Genomic_DNA"/>
</dbReference>
<feature type="compositionally biased region" description="Low complexity" evidence="1">
    <location>
        <begin position="92"/>
        <end position="132"/>
    </location>
</feature>
<dbReference type="RefSeq" id="WP_377578956.1">
    <property type="nucleotide sequence ID" value="NZ_JBHTMP010000106.1"/>
</dbReference>
<feature type="region of interest" description="Disordered" evidence="1">
    <location>
        <begin position="653"/>
        <end position="672"/>
    </location>
</feature>
<feature type="region of interest" description="Disordered" evidence="1">
    <location>
        <begin position="354"/>
        <end position="388"/>
    </location>
</feature>